<gene>
    <name evidence="2" type="ORF">FQN60_015472</name>
</gene>
<proteinExistence type="predicted"/>
<dbReference type="AlphaFoldDB" id="A0A5J5CQN0"/>
<protein>
    <submittedName>
        <fullName evidence="2">Uncharacterized protein</fullName>
    </submittedName>
</protein>
<evidence type="ECO:0000256" key="1">
    <source>
        <dbReference type="SAM" id="MobiDB-lite"/>
    </source>
</evidence>
<evidence type="ECO:0000313" key="3">
    <source>
        <dbReference type="Proteomes" id="UP000327493"/>
    </source>
</evidence>
<name>A0A5J5CQN0_9PERO</name>
<evidence type="ECO:0000313" key="2">
    <source>
        <dbReference type="EMBL" id="KAA8582926.1"/>
    </source>
</evidence>
<sequence length="193" mass="20570">MSSISPPPYGNMAVMSPNGCYLRRQKRFRKTPGSGDKEAAGKPGSEVASVATSSAGSDSPHSSSASSPPSSDAKAAGVDFKPPRGELLPSSPVRVPSPLAHTQHLFSHHHHHHPLLLHEAAAHLKPDPYHQHPHYSFNHPFSINNLMSEPAVQYGGYGCPVSGALVAAKSALDPAHSDNNYYRGVYARPIMNS</sequence>
<feature type="region of interest" description="Disordered" evidence="1">
    <location>
        <begin position="1"/>
        <end position="96"/>
    </location>
</feature>
<accession>A0A5J5CQN0</accession>
<feature type="compositionally biased region" description="Low complexity" evidence="1">
    <location>
        <begin position="51"/>
        <end position="76"/>
    </location>
</feature>
<keyword evidence="3" id="KW-1185">Reference proteome</keyword>
<reference evidence="2 3" key="1">
    <citation type="submission" date="2019-08" db="EMBL/GenBank/DDBJ databases">
        <title>A chromosome-level genome assembly, high-density linkage maps, and genome scans reveal the genomic architecture of hybrid incompatibilities underlying speciation via character displacement in darters (Percidae: Etheostominae).</title>
        <authorList>
            <person name="Moran R.L."/>
            <person name="Catchen J.M."/>
            <person name="Fuller R.C."/>
        </authorList>
    </citation>
    <scope>NUCLEOTIDE SEQUENCE [LARGE SCALE GENOMIC DNA]</scope>
    <source>
        <strain evidence="2">EspeVRDwgs_2016</strain>
        <tissue evidence="2">Muscle</tissue>
    </source>
</reference>
<dbReference type="EMBL" id="VOFY01000018">
    <property type="protein sequence ID" value="KAA8582926.1"/>
    <property type="molecule type" value="Genomic_DNA"/>
</dbReference>
<comment type="caution">
    <text evidence="2">The sequence shown here is derived from an EMBL/GenBank/DDBJ whole genome shotgun (WGS) entry which is preliminary data.</text>
</comment>
<dbReference type="Proteomes" id="UP000327493">
    <property type="component" value="Chromosome 18"/>
</dbReference>
<feature type="compositionally biased region" description="Low complexity" evidence="1">
    <location>
        <begin position="87"/>
        <end position="96"/>
    </location>
</feature>
<organism evidence="2 3">
    <name type="scientific">Etheostoma spectabile</name>
    <name type="common">orangethroat darter</name>
    <dbReference type="NCBI Taxonomy" id="54343"/>
    <lineage>
        <taxon>Eukaryota</taxon>
        <taxon>Metazoa</taxon>
        <taxon>Chordata</taxon>
        <taxon>Craniata</taxon>
        <taxon>Vertebrata</taxon>
        <taxon>Euteleostomi</taxon>
        <taxon>Actinopterygii</taxon>
        <taxon>Neopterygii</taxon>
        <taxon>Teleostei</taxon>
        <taxon>Neoteleostei</taxon>
        <taxon>Acanthomorphata</taxon>
        <taxon>Eupercaria</taxon>
        <taxon>Perciformes</taxon>
        <taxon>Percoidei</taxon>
        <taxon>Percidae</taxon>
        <taxon>Etheostomatinae</taxon>
        <taxon>Etheostoma</taxon>
    </lineage>
</organism>